<gene>
    <name evidence="5" type="ORF">CR203_09760</name>
</gene>
<evidence type="ECO:0000313" key="5">
    <source>
        <dbReference type="EMBL" id="RKL67627.1"/>
    </source>
</evidence>
<evidence type="ECO:0000256" key="1">
    <source>
        <dbReference type="ARBA" id="ARBA00023015"/>
    </source>
</evidence>
<dbReference type="SUPFAM" id="SSF48008">
    <property type="entry name" value="GntR ligand-binding domain-like"/>
    <property type="match status" value="1"/>
</dbReference>
<dbReference type="RefSeq" id="WP_110935210.1">
    <property type="nucleotide sequence ID" value="NZ_KZ614146.1"/>
</dbReference>
<keyword evidence="1" id="KW-0805">Transcription regulation</keyword>
<protein>
    <submittedName>
        <fullName evidence="5">GntR family transcriptional regulator</fullName>
    </submittedName>
</protein>
<keyword evidence="6" id="KW-1185">Reference proteome</keyword>
<organism evidence="5 6">
    <name type="scientific">Salipaludibacillus neizhouensis</name>
    <dbReference type="NCBI Taxonomy" id="885475"/>
    <lineage>
        <taxon>Bacteria</taxon>
        <taxon>Bacillati</taxon>
        <taxon>Bacillota</taxon>
        <taxon>Bacilli</taxon>
        <taxon>Bacillales</taxon>
        <taxon>Bacillaceae</taxon>
    </lineage>
</organism>
<dbReference type="OrthoDB" id="9782299at2"/>
<dbReference type="SUPFAM" id="SSF46785">
    <property type="entry name" value="Winged helix' DNA-binding domain"/>
    <property type="match status" value="1"/>
</dbReference>
<reference evidence="5 6" key="1">
    <citation type="submission" date="2017-10" db="EMBL/GenBank/DDBJ databases">
        <title>Bacillus sp. nov., a halophilic bacterium isolated from a Keqin Lake.</title>
        <authorList>
            <person name="Wang H."/>
        </authorList>
    </citation>
    <scope>NUCLEOTIDE SEQUENCE [LARGE SCALE GENOMIC DNA]</scope>
    <source>
        <strain evidence="5 6">KCTC 13187</strain>
    </source>
</reference>
<dbReference type="CDD" id="cd07377">
    <property type="entry name" value="WHTH_GntR"/>
    <property type="match status" value="1"/>
</dbReference>
<dbReference type="PANTHER" id="PTHR43537:SF5">
    <property type="entry name" value="UXU OPERON TRANSCRIPTIONAL REGULATOR"/>
    <property type="match status" value="1"/>
</dbReference>
<dbReference type="Proteomes" id="UP000281498">
    <property type="component" value="Unassembled WGS sequence"/>
</dbReference>
<name>A0A3A9K4T7_9BACI</name>
<keyword evidence="2" id="KW-0238">DNA-binding</keyword>
<dbReference type="SMART" id="SM00895">
    <property type="entry name" value="FCD"/>
    <property type="match status" value="1"/>
</dbReference>
<dbReference type="Pfam" id="PF00392">
    <property type="entry name" value="GntR"/>
    <property type="match status" value="1"/>
</dbReference>
<proteinExistence type="predicted"/>
<dbReference type="InterPro" id="IPR036390">
    <property type="entry name" value="WH_DNA-bd_sf"/>
</dbReference>
<dbReference type="Pfam" id="PF07729">
    <property type="entry name" value="FCD"/>
    <property type="match status" value="1"/>
</dbReference>
<dbReference type="InterPro" id="IPR008920">
    <property type="entry name" value="TF_FadR/GntR_C"/>
</dbReference>
<dbReference type="EMBL" id="PDOE01000003">
    <property type="protein sequence ID" value="RKL67627.1"/>
    <property type="molecule type" value="Genomic_DNA"/>
</dbReference>
<comment type="caution">
    <text evidence="5">The sequence shown here is derived from an EMBL/GenBank/DDBJ whole genome shotgun (WGS) entry which is preliminary data.</text>
</comment>
<keyword evidence="3" id="KW-0804">Transcription</keyword>
<dbReference type="SMART" id="SM00345">
    <property type="entry name" value="HTH_GNTR"/>
    <property type="match status" value="1"/>
</dbReference>
<feature type="domain" description="HTH gntR-type" evidence="4">
    <location>
        <begin position="8"/>
        <end position="76"/>
    </location>
</feature>
<dbReference type="AlphaFoldDB" id="A0A3A9K4T7"/>
<evidence type="ECO:0000313" key="6">
    <source>
        <dbReference type="Proteomes" id="UP000281498"/>
    </source>
</evidence>
<dbReference type="InterPro" id="IPR011711">
    <property type="entry name" value="GntR_C"/>
</dbReference>
<dbReference type="PANTHER" id="PTHR43537">
    <property type="entry name" value="TRANSCRIPTIONAL REGULATOR, GNTR FAMILY"/>
    <property type="match status" value="1"/>
</dbReference>
<dbReference type="Gene3D" id="1.20.120.530">
    <property type="entry name" value="GntR ligand-binding domain-like"/>
    <property type="match status" value="1"/>
</dbReference>
<sequence>MIKQVKSKKIYELVAEQLTEMIISGEYEPGHRLSSVEKLAAEFDVGRSAIREALSALNAMGLIEIHQGEGTFVKKNNYDISKKLIPTIMVKEDLRQLFEVRKLNETGAASIAALNRTDEDLGRMSSILNNMGLSYGNGELGEKGDIDFHMAIVRATNNPMLERLMETISSTVQESMKEARQVFLYSNRQKMKLLHIEHQAIYEAIKNKNAEKAFNLMMSHITGVEKELFIK</sequence>
<evidence type="ECO:0000256" key="2">
    <source>
        <dbReference type="ARBA" id="ARBA00023125"/>
    </source>
</evidence>
<dbReference type="GO" id="GO:0003677">
    <property type="term" value="F:DNA binding"/>
    <property type="evidence" value="ECO:0007669"/>
    <property type="project" value="UniProtKB-KW"/>
</dbReference>
<dbReference type="InterPro" id="IPR000524">
    <property type="entry name" value="Tscrpt_reg_HTH_GntR"/>
</dbReference>
<dbReference type="GO" id="GO:0003700">
    <property type="term" value="F:DNA-binding transcription factor activity"/>
    <property type="evidence" value="ECO:0007669"/>
    <property type="project" value="InterPro"/>
</dbReference>
<dbReference type="InterPro" id="IPR036388">
    <property type="entry name" value="WH-like_DNA-bd_sf"/>
</dbReference>
<accession>A0A3A9K4T7</accession>
<evidence type="ECO:0000259" key="4">
    <source>
        <dbReference type="PROSITE" id="PS50949"/>
    </source>
</evidence>
<dbReference type="Gene3D" id="1.10.10.10">
    <property type="entry name" value="Winged helix-like DNA-binding domain superfamily/Winged helix DNA-binding domain"/>
    <property type="match status" value="1"/>
</dbReference>
<dbReference type="PROSITE" id="PS50949">
    <property type="entry name" value="HTH_GNTR"/>
    <property type="match status" value="1"/>
</dbReference>
<dbReference type="PRINTS" id="PR00035">
    <property type="entry name" value="HTHGNTR"/>
</dbReference>
<evidence type="ECO:0000256" key="3">
    <source>
        <dbReference type="ARBA" id="ARBA00023163"/>
    </source>
</evidence>